<name>A0ACB9S0B4_9MYRT</name>
<evidence type="ECO:0000313" key="1">
    <source>
        <dbReference type="EMBL" id="KAI4384068.1"/>
    </source>
</evidence>
<comment type="caution">
    <text evidence="1">The sequence shown here is derived from an EMBL/GenBank/DDBJ whole genome shotgun (WGS) entry which is preliminary data.</text>
</comment>
<dbReference type="EMBL" id="CM042882">
    <property type="protein sequence ID" value="KAI4384068.1"/>
    <property type="molecule type" value="Genomic_DNA"/>
</dbReference>
<keyword evidence="2" id="KW-1185">Reference proteome</keyword>
<organism evidence="1 2">
    <name type="scientific">Melastoma candidum</name>
    <dbReference type="NCBI Taxonomy" id="119954"/>
    <lineage>
        <taxon>Eukaryota</taxon>
        <taxon>Viridiplantae</taxon>
        <taxon>Streptophyta</taxon>
        <taxon>Embryophyta</taxon>
        <taxon>Tracheophyta</taxon>
        <taxon>Spermatophyta</taxon>
        <taxon>Magnoliopsida</taxon>
        <taxon>eudicotyledons</taxon>
        <taxon>Gunneridae</taxon>
        <taxon>Pentapetalae</taxon>
        <taxon>rosids</taxon>
        <taxon>malvids</taxon>
        <taxon>Myrtales</taxon>
        <taxon>Melastomataceae</taxon>
        <taxon>Melastomatoideae</taxon>
        <taxon>Melastomateae</taxon>
        <taxon>Melastoma</taxon>
    </lineage>
</organism>
<sequence>MRVNRALATALVVFPAIATLSFVFRDERGYGGRGGGFVGNVHVGVLENLTSGSNEGSDRHFDAQGSDLLDGLFAREFDTKKCASRFHSSMIRGASPYKPSSYLISRLRDYEKLHKRCGPRTTAYDQAMPQMKSSSSPGSSECKYVVWISYSGLGNRILTVAATFLYALLTDRVLLVDPGNDFPDLFCEPFPETSWLLPEDFPIRKQFDRLNQKSAASYGNMVKNKQTGRLQSHVYIHLAHDYGDHDKLFLCDEDQKRLENVPWLIMRTDNYFVPSLFLMQSFESELNKLFPQKETIFHHLGRYLFHPTNPVWGLIRRYYDAYLAKADQRIGIQVRTFDTGNGPFPYVMDQILSCTQRENLLPKVDSRGSSVADQPEDPKLRAVLMTSLLLGYSEKLRDVYWQNPTFNGDVIAVYQPSHEEFQQTEKKLHNQKAWAEMYLLSLCDVLVTSAWSTFGYVAQGLGGKTPWILYKPENRTMPDPPCRRALSMEPCFHAPPYYDCKAKKGIDTGAVVPHVRHCEDISWGLKVVDRQEEES</sequence>
<evidence type="ECO:0000313" key="2">
    <source>
        <dbReference type="Proteomes" id="UP001057402"/>
    </source>
</evidence>
<accession>A0ACB9S0B4</accession>
<gene>
    <name evidence="1" type="ORF">MLD38_009837</name>
</gene>
<protein>
    <submittedName>
        <fullName evidence="1">Uncharacterized protein</fullName>
    </submittedName>
</protein>
<dbReference type="Proteomes" id="UP001057402">
    <property type="component" value="Chromosome 3"/>
</dbReference>
<proteinExistence type="predicted"/>
<reference evidence="2" key="1">
    <citation type="journal article" date="2023" name="Front. Plant Sci.">
        <title>Chromosomal-level genome assembly of Melastoma candidum provides insights into trichome evolution.</title>
        <authorList>
            <person name="Zhong Y."/>
            <person name="Wu W."/>
            <person name="Sun C."/>
            <person name="Zou P."/>
            <person name="Liu Y."/>
            <person name="Dai S."/>
            <person name="Zhou R."/>
        </authorList>
    </citation>
    <scope>NUCLEOTIDE SEQUENCE [LARGE SCALE GENOMIC DNA]</scope>
</reference>